<accession>A0A4Y1WUQ1</accession>
<reference evidence="2" key="1">
    <citation type="submission" date="2019-06" db="EMBL/GenBank/DDBJ databases">
        <title>Alistipes onderdonkii subsp. vulgaris subsp. nov., Alistipes dispar sp. nov. and Alistipes communis sp. nov., isolated from human faeces, and creation of Alistipes onderdonkii subsp. onderdonkii subsp. nov.</title>
        <authorList>
            <person name="Sakamoto M."/>
            <person name="Ikeyama N."/>
            <person name="Ogata Y."/>
            <person name="Suda W."/>
            <person name="Iino T."/>
            <person name="Hattori M."/>
            <person name="Ohkuma M."/>
        </authorList>
    </citation>
    <scope>NUCLEOTIDE SEQUENCE [LARGE SCALE GENOMIC DNA]</scope>
    <source>
        <strain evidence="2">5CBH24</strain>
    </source>
</reference>
<evidence type="ECO:0000313" key="2">
    <source>
        <dbReference type="Proteomes" id="UP000318946"/>
    </source>
</evidence>
<name>A0A4Y1WUQ1_9BACT</name>
<dbReference type="Proteomes" id="UP000318946">
    <property type="component" value="Chromosome"/>
</dbReference>
<protein>
    <recommendedName>
        <fullName evidence="3">Fibrobacter succinogenes major paralogous domain-containing protein</fullName>
    </recommendedName>
</protein>
<dbReference type="RefSeq" id="WP_141413031.1">
    <property type="nucleotide sequence ID" value="NZ_AP019735.1"/>
</dbReference>
<dbReference type="EMBL" id="AP019735">
    <property type="protein sequence ID" value="BBL04637.1"/>
    <property type="molecule type" value="Genomic_DNA"/>
</dbReference>
<dbReference type="GeneID" id="78342666"/>
<proteinExistence type="predicted"/>
<evidence type="ECO:0008006" key="3">
    <source>
        <dbReference type="Google" id="ProtNLM"/>
    </source>
</evidence>
<dbReference type="AlphaFoldDB" id="A0A4Y1WUQ1"/>
<gene>
    <name evidence="1" type="ORF">A5CBH24_19500</name>
</gene>
<dbReference type="KEGG" id="acou:A5CBH24_19500"/>
<dbReference type="OrthoDB" id="1164152at2"/>
<keyword evidence="2" id="KW-1185">Reference proteome</keyword>
<organism evidence="1 2">
    <name type="scientific">Alistipes communis</name>
    <dbReference type="NCBI Taxonomy" id="2585118"/>
    <lineage>
        <taxon>Bacteria</taxon>
        <taxon>Pseudomonadati</taxon>
        <taxon>Bacteroidota</taxon>
        <taxon>Bacteroidia</taxon>
        <taxon>Bacteroidales</taxon>
        <taxon>Rikenellaceae</taxon>
        <taxon>Alistipes</taxon>
    </lineage>
</organism>
<evidence type="ECO:0000313" key="1">
    <source>
        <dbReference type="EMBL" id="BBL04637.1"/>
    </source>
</evidence>
<sequence>MRRFYLVAILLASVGCERIEPDEAQSPLRPSEETPALMKVHARVDETRTSLGGPRGTEVRWSAGDAIALWGEDSPACRRYAIDDRFAGGTSADFTGEAFESAVYYACYPYRPDAVAEGAGVTTTLPAVQPFGGSRTFAAGISPMTARSTRADDLRFTSVCGVVRLQLTGTATIRSIRLTTLDGAPLAGRMRFEWTAAGGWTVRSVDAGHPSILLDCGAGGAALSGGDPVVFCLVVPPGSYRGWRFTITDTEGGQMVRETSQAEVVLTANHIKTYNPIAYAATEPAPVALDASATANCYVVARAGRYEFDATTMGNGAVTPPDAAYTAGSTCGKADGIVPEALRPVTAKLLWQTAPNLIGEVSLGEEGRIRFTTADPFVEGNAVVAACDADGAILWSWHLWLTSADLEGALHRYALPYEGLGAAAVMDRNLGALAAAWQGADNASSYGMFYQWGRKDPFVPFRSSQERMAVYDAAGAELADDSEASAAFDAAPGWHLADGERLGAAATMEAAVRYPMNFITEIPESTGASYPNWYYVAAGDRLKDDLWGCTDALSDVGEKSIYDPCPPGYRVSHRFVWTAFAPTADAPFSQWYKQGTSVSANDGLVFTVEGQEIYYPAAGMLFGTTGAARFTKSGWYVWSASPYAPDSPKAGAFVLETIQKKLLGSAARSCGAQVRCMRE</sequence>
<dbReference type="PROSITE" id="PS51257">
    <property type="entry name" value="PROKAR_LIPOPROTEIN"/>
    <property type="match status" value="1"/>
</dbReference>